<dbReference type="Pfam" id="PF05726">
    <property type="entry name" value="Pirin_C"/>
    <property type="match status" value="1"/>
</dbReference>
<dbReference type="CDD" id="cd02909">
    <property type="entry name" value="cupin_pirin_N"/>
    <property type="match status" value="1"/>
</dbReference>
<protein>
    <submittedName>
        <fullName evidence="5">Pirin</fullName>
    </submittedName>
</protein>
<reference evidence="5 6" key="1">
    <citation type="submission" date="2014-09" db="EMBL/GenBank/DDBJ databases">
        <title>Draft Genome Sequence of Draconibacterium sp. JN14CK-3.</title>
        <authorList>
            <person name="Dong C."/>
            <person name="Lai Q."/>
            <person name="Shao Z."/>
        </authorList>
    </citation>
    <scope>NUCLEOTIDE SEQUENCE [LARGE SCALE GENOMIC DNA]</scope>
    <source>
        <strain evidence="5 6">JN14CK-3</strain>
    </source>
</reference>
<dbReference type="Pfam" id="PF02678">
    <property type="entry name" value="Pirin"/>
    <property type="match status" value="1"/>
</dbReference>
<evidence type="ECO:0000313" key="5">
    <source>
        <dbReference type="EMBL" id="KJF43404.1"/>
    </source>
</evidence>
<dbReference type="InterPro" id="IPR014710">
    <property type="entry name" value="RmlC-like_jellyroll"/>
</dbReference>
<dbReference type="OrthoDB" id="321327at2"/>
<dbReference type="PATRIC" id="fig|1544798.3.peg.3026"/>
<dbReference type="InterPro" id="IPR008778">
    <property type="entry name" value="Pirin_C_dom"/>
</dbReference>
<evidence type="ECO:0000259" key="4">
    <source>
        <dbReference type="Pfam" id="PF05726"/>
    </source>
</evidence>
<dbReference type="PANTHER" id="PTHR13903:SF8">
    <property type="entry name" value="PIRIN"/>
    <property type="match status" value="1"/>
</dbReference>
<feature type="domain" description="Pirin N-terminal" evidence="3">
    <location>
        <begin position="63"/>
        <end position="141"/>
    </location>
</feature>
<organism evidence="5 6">
    <name type="scientific">Draconibacterium sediminis</name>
    <dbReference type="NCBI Taxonomy" id="1544798"/>
    <lineage>
        <taxon>Bacteria</taxon>
        <taxon>Pseudomonadati</taxon>
        <taxon>Bacteroidota</taxon>
        <taxon>Bacteroidia</taxon>
        <taxon>Marinilabiliales</taxon>
        <taxon>Prolixibacteraceae</taxon>
        <taxon>Draconibacterium</taxon>
    </lineage>
</organism>
<dbReference type="Proteomes" id="UP000032544">
    <property type="component" value="Unassembled WGS sequence"/>
</dbReference>
<evidence type="ECO:0000256" key="1">
    <source>
        <dbReference type="ARBA" id="ARBA00008416"/>
    </source>
</evidence>
<dbReference type="PANTHER" id="PTHR13903">
    <property type="entry name" value="PIRIN-RELATED"/>
    <property type="match status" value="1"/>
</dbReference>
<keyword evidence="6" id="KW-1185">Reference proteome</keyword>
<comment type="similarity">
    <text evidence="1 2">Belongs to the pirin family.</text>
</comment>
<dbReference type="EMBL" id="JRHC01000003">
    <property type="protein sequence ID" value="KJF43404.1"/>
    <property type="molecule type" value="Genomic_DNA"/>
</dbReference>
<evidence type="ECO:0000313" key="6">
    <source>
        <dbReference type="Proteomes" id="UP000032544"/>
    </source>
</evidence>
<dbReference type="SUPFAM" id="SSF51182">
    <property type="entry name" value="RmlC-like cupins"/>
    <property type="match status" value="1"/>
</dbReference>
<evidence type="ECO:0000256" key="2">
    <source>
        <dbReference type="RuleBase" id="RU003457"/>
    </source>
</evidence>
<accession>A0A0D8J9J5</accession>
<dbReference type="InterPro" id="IPR012093">
    <property type="entry name" value="Pirin"/>
</dbReference>
<dbReference type="RefSeq" id="WP_045030711.1">
    <property type="nucleotide sequence ID" value="NZ_JRHC01000003.1"/>
</dbReference>
<gene>
    <name evidence="5" type="ORF">LH29_14320</name>
</gene>
<sequence>MNNNSILRVEPLGAPWKAQDPFLFCAYHRDKFPAGNEKMGLDADQLKGRNIGQDFTGKDGFSMYHGKVVPGFPYHPHRGFETVTVVKEGVVDHCDSFGGAGRYKEGDAQWLTAGNGVQHSEMFPLVNADKDNPLELFQIWLNLPRKSKLVEPHYKMLWKETIPVIQSKNENGKVTEINIIAGTLNGAKAPNPNPNSWAADPENEVAIYTIKMEAGATYTLPDKAEEVNINLYFYQGDAITIEGESIAVNNRITLNPIAEKTIVNGGKDAFLLLLQGKPIQEPVAQYGPFVMNTEQEIRETIHEYQKTQFGGWPWPMKEQVFERSKGRFAHYADGTEEQK</sequence>
<proteinExistence type="inferred from homology"/>
<dbReference type="InterPro" id="IPR003829">
    <property type="entry name" value="Pirin_N_dom"/>
</dbReference>
<comment type="caution">
    <text evidence="5">The sequence shown here is derived from an EMBL/GenBank/DDBJ whole genome shotgun (WGS) entry which is preliminary data.</text>
</comment>
<dbReference type="InterPro" id="IPR011051">
    <property type="entry name" value="RmlC_Cupin_sf"/>
</dbReference>
<evidence type="ECO:0000259" key="3">
    <source>
        <dbReference type="Pfam" id="PF02678"/>
    </source>
</evidence>
<feature type="domain" description="Pirin C-terminal" evidence="4">
    <location>
        <begin position="208"/>
        <end position="310"/>
    </location>
</feature>
<name>A0A0D8J9J5_9BACT</name>
<dbReference type="Gene3D" id="2.60.120.10">
    <property type="entry name" value="Jelly Rolls"/>
    <property type="match status" value="2"/>
</dbReference>
<dbReference type="AlphaFoldDB" id="A0A0D8J9J5"/>